<feature type="compositionally biased region" description="Low complexity" evidence="1">
    <location>
        <begin position="176"/>
        <end position="196"/>
    </location>
</feature>
<dbReference type="AlphaFoldDB" id="A0A7W7MC33"/>
<dbReference type="Proteomes" id="UP000546162">
    <property type="component" value="Unassembled WGS sequence"/>
</dbReference>
<evidence type="ECO:0000256" key="1">
    <source>
        <dbReference type="SAM" id="MobiDB-lite"/>
    </source>
</evidence>
<reference evidence="2 3" key="1">
    <citation type="submission" date="2020-08" db="EMBL/GenBank/DDBJ databases">
        <title>Sequencing the genomes of 1000 actinobacteria strains.</title>
        <authorList>
            <person name="Klenk H.-P."/>
        </authorList>
    </citation>
    <scope>NUCLEOTIDE SEQUENCE [LARGE SCALE GENOMIC DNA]</scope>
    <source>
        <strain evidence="2 3">DSM 45809</strain>
    </source>
</reference>
<feature type="compositionally biased region" description="Low complexity" evidence="1">
    <location>
        <begin position="122"/>
        <end position="162"/>
    </location>
</feature>
<feature type="region of interest" description="Disordered" evidence="1">
    <location>
        <begin position="108"/>
        <end position="276"/>
    </location>
</feature>
<protein>
    <submittedName>
        <fullName evidence="2">Uncharacterized protein</fullName>
    </submittedName>
</protein>
<name>A0A7W7MC33_9ACTN</name>
<feature type="compositionally biased region" description="Basic and acidic residues" evidence="1">
    <location>
        <begin position="163"/>
        <end position="175"/>
    </location>
</feature>
<proteinExistence type="predicted"/>
<gene>
    <name evidence="2" type="ORF">BJY16_008181</name>
</gene>
<comment type="caution">
    <text evidence="2">The sequence shown here is derived from an EMBL/GenBank/DDBJ whole genome shotgun (WGS) entry which is preliminary data.</text>
</comment>
<dbReference type="EMBL" id="JACHNB010000001">
    <property type="protein sequence ID" value="MBB4744722.1"/>
    <property type="molecule type" value="Genomic_DNA"/>
</dbReference>
<keyword evidence="3" id="KW-1185">Reference proteome</keyword>
<dbReference type="RefSeq" id="WP_185044850.1">
    <property type="nucleotide sequence ID" value="NZ_BAABFG010000005.1"/>
</dbReference>
<feature type="compositionally biased region" description="Low complexity" evidence="1">
    <location>
        <begin position="212"/>
        <end position="232"/>
    </location>
</feature>
<evidence type="ECO:0000313" key="2">
    <source>
        <dbReference type="EMBL" id="MBB4744722.1"/>
    </source>
</evidence>
<sequence length="276" mass="27792">MAPESGFSGNVPGWLRRRRHPRLSGTLRIRDARGHEITVPLRGRGAVLTTGGTGLTGYGEVWAVHIDPDGDATSLMICYGRTGAADSRESGLCPPGATVTLDGTDFTWHCPASTPPRPTRVPQPRSAPADHATPADTPGTGSPRPTGPATSADGETANSTAARSREAAADREAAAGRRAAATTTAADQEAGATTTASGRETDAAAAPGGQSGSTAGRESSSTTERESGSTAGRESGNVAPLAGRDAGAGRNLRAPLPRAGNSRSTAPGAREVLPGT</sequence>
<organism evidence="2 3">
    <name type="scientific">Actinoplanes octamycinicus</name>
    <dbReference type="NCBI Taxonomy" id="135948"/>
    <lineage>
        <taxon>Bacteria</taxon>
        <taxon>Bacillati</taxon>
        <taxon>Actinomycetota</taxon>
        <taxon>Actinomycetes</taxon>
        <taxon>Micromonosporales</taxon>
        <taxon>Micromonosporaceae</taxon>
        <taxon>Actinoplanes</taxon>
    </lineage>
</organism>
<evidence type="ECO:0000313" key="3">
    <source>
        <dbReference type="Proteomes" id="UP000546162"/>
    </source>
</evidence>
<accession>A0A7W7MC33</accession>